<accession>A0A3N4L7G1</accession>
<gene>
    <name evidence="2" type="ORF">L211DRAFT_871752</name>
</gene>
<dbReference type="Proteomes" id="UP000267821">
    <property type="component" value="Unassembled WGS sequence"/>
</dbReference>
<dbReference type="InParanoid" id="A0A3N4L7G1"/>
<evidence type="ECO:0000256" key="1">
    <source>
        <dbReference type="SAM" id="MobiDB-lite"/>
    </source>
</evidence>
<keyword evidence="3" id="KW-1185">Reference proteome</keyword>
<feature type="region of interest" description="Disordered" evidence="1">
    <location>
        <begin position="186"/>
        <end position="208"/>
    </location>
</feature>
<dbReference type="AlphaFoldDB" id="A0A3N4L7G1"/>
<dbReference type="OrthoDB" id="5367448at2759"/>
<dbReference type="EMBL" id="ML121623">
    <property type="protein sequence ID" value="RPB18516.1"/>
    <property type="molecule type" value="Genomic_DNA"/>
</dbReference>
<organism evidence="2 3">
    <name type="scientific">Terfezia boudieri ATCC MYA-4762</name>
    <dbReference type="NCBI Taxonomy" id="1051890"/>
    <lineage>
        <taxon>Eukaryota</taxon>
        <taxon>Fungi</taxon>
        <taxon>Dikarya</taxon>
        <taxon>Ascomycota</taxon>
        <taxon>Pezizomycotina</taxon>
        <taxon>Pezizomycetes</taxon>
        <taxon>Pezizales</taxon>
        <taxon>Pezizaceae</taxon>
        <taxon>Terfezia</taxon>
    </lineage>
</organism>
<sequence>MSRASLVQILLHISPSPLNVNETRDVYRALKEYGEVECFKVVRHTNTTNLPAPTAHVIFSSQPRNLPLSFSITTTPPPPRPSSIIGVPTSPYISRKLTLTPLPSNFAHHDHVKKIFRSIAGDGIRGLRSTKDVPEDAEEEEEVARFIEQELTAKQREEEPGQYGRLLRLYAGTFRGFNLIEEQSKRNGIDTGKGGAVKEKAQRSEQAAGPDWLAAISSWVPIAARKTKGPQPPKGVNTKRGFHAYVLQSQKPY</sequence>
<protein>
    <submittedName>
        <fullName evidence="2">Uncharacterized protein</fullName>
    </submittedName>
</protein>
<name>A0A3N4L7G1_9PEZI</name>
<evidence type="ECO:0000313" key="2">
    <source>
        <dbReference type="EMBL" id="RPB18516.1"/>
    </source>
</evidence>
<proteinExistence type="predicted"/>
<evidence type="ECO:0000313" key="3">
    <source>
        <dbReference type="Proteomes" id="UP000267821"/>
    </source>
</evidence>
<reference evidence="2 3" key="1">
    <citation type="journal article" date="2018" name="Nat. Ecol. Evol.">
        <title>Pezizomycetes genomes reveal the molecular basis of ectomycorrhizal truffle lifestyle.</title>
        <authorList>
            <person name="Murat C."/>
            <person name="Payen T."/>
            <person name="Noel B."/>
            <person name="Kuo A."/>
            <person name="Morin E."/>
            <person name="Chen J."/>
            <person name="Kohler A."/>
            <person name="Krizsan K."/>
            <person name="Balestrini R."/>
            <person name="Da Silva C."/>
            <person name="Montanini B."/>
            <person name="Hainaut M."/>
            <person name="Levati E."/>
            <person name="Barry K.W."/>
            <person name="Belfiori B."/>
            <person name="Cichocki N."/>
            <person name="Clum A."/>
            <person name="Dockter R.B."/>
            <person name="Fauchery L."/>
            <person name="Guy J."/>
            <person name="Iotti M."/>
            <person name="Le Tacon F."/>
            <person name="Lindquist E.A."/>
            <person name="Lipzen A."/>
            <person name="Malagnac F."/>
            <person name="Mello A."/>
            <person name="Molinier V."/>
            <person name="Miyauchi S."/>
            <person name="Poulain J."/>
            <person name="Riccioni C."/>
            <person name="Rubini A."/>
            <person name="Sitrit Y."/>
            <person name="Splivallo R."/>
            <person name="Traeger S."/>
            <person name="Wang M."/>
            <person name="Zifcakova L."/>
            <person name="Wipf D."/>
            <person name="Zambonelli A."/>
            <person name="Paolocci F."/>
            <person name="Nowrousian M."/>
            <person name="Ottonello S."/>
            <person name="Baldrian P."/>
            <person name="Spatafora J.W."/>
            <person name="Henrissat B."/>
            <person name="Nagy L.G."/>
            <person name="Aury J.M."/>
            <person name="Wincker P."/>
            <person name="Grigoriev I.V."/>
            <person name="Bonfante P."/>
            <person name="Martin F.M."/>
        </authorList>
    </citation>
    <scope>NUCLEOTIDE SEQUENCE [LARGE SCALE GENOMIC DNA]</scope>
    <source>
        <strain evidence="2 3">ATCC MYA-4762</strain>
    </source>
</reference>